<protein>
    <submittedName>
        <fullName evidence="3">Uncharacterized protein</fullName>
    </submittedName>
</protein>
<proteinExistence type="predicted"/>
<comment type="caution">
    <text evidence="3">The sequence shown here is derived from an EMBL/GenBank/DDBJ whole genome shotgun (WGS) entry which is preliminary data.</text>
</comment>
<name>A0ABD3Q2Y5_9STRA</name>
<feature type="compositionally biased region" description="Basic and acidic residues" evidence="2">
    <location>
        <begin position="50"/>
        <end position="67"/>
    </location>
</feature>
<feature type="region of interest" description="Disordered" evidence="2">
    <location>
        <begin position="378"/>
        <end position="453"/>
    </location>
</feature>
<feature type="compositionally biased region" description="Polar residues" evidence="2">
    <location>
        <begin position="405"/>
        <end position="414"/>
    </location>
</feature>
<feature type="coiled-coil region" evidence="1">
    <location>
        <begin position="320"/>
        <end position="361"/>
    </location>
</feature>
<dbReference type="AlphaFoldDB" id="A0ABD3Q2Y5"/>
<gene>
    <name evidence="3" type="ORF">ACHAWO_013948</name>
</gene>
<feature type="compositionally biased region" description="Basic and acidic residues" evidence="2">
    <location>
        <begin position="378"/>
        <end position="396"/>
    </location>
</feature>
<sequence>MRFFSGSTARSKDPPSSSGANPKFEISSESCAIAPTLDDINGTASSSAKDAPESVRNNHDKISRRSSMDSSTGQHRQKHKERPLQRSQSQIRAMTSSNGNSDPPTGHGAGIGTAMKKERRDNKKKRQDLPQQGRTDNLSSGNIGNSNRKDNNLNNQGLRDTSFQDVLKNLNTDASGSSKGRRDETNPFVVPSPSLPRSSAARHMPTLDENKEDTNNSAKLDLPGFKSQKEPSSALQLLLGNANVSSDASVGTVNTTTQCALSLGHLIEEMQVEFQKLKKQKNKAEMYAEKLHTDYVRMQEGLERDFEKVCQERDQLNVAREKDSMTIDKLKEDLKALKTENNALKESMGAIEDRSRKAEEENGRMKIALEALLIRSGALDKDGKPNDAKHHSDGARRGKKVRQQDLLNDSNGSNDSRRGNDAASSRRGKFEPGSLSCSPDIRPQRKHMQHPMSADCVKPMLDSALKKAVTLPFDSQGKHRNNLKHLSETKEVLEGYHNSFASSSEICDASKNDDEDSNASNHTMDDGTMDSPTPH</sequence>
<feature type="compositionally biased region" description="Polar residues" evidence="2">
    <location>
        <begin position="129"/>
        <end position="158"/>
    </location>
</feature>
<feature type="compositionally biased region" description="Low complexity" evidence="2">
    <location>
        <begin position="187"/>
        <end position="201"/>
    </location>
</feature>
<reference evidence="3 4" key="1">
    <citation type="submission" date="2024-10" db="EMBL/GenBank/DDBJ databases">
        <title>Updated reference genomes for cyclostephanoid diatoms.</title>
        <authorList>
            <person name="Roberts W.R."/>
            <person name="Alverson A.J."/>
        </authorList>
    </citation>
    <scope>NUCLEOTIDE SEQUENCE [LARGE SCALE GENOMIC DNA]</scope>
    <source>
        <strain evidence="3 4">AJA010-31</strain>
    </source>
</reference>
<keyword evidence="1" id="KW-0175">Coiled coil</keyword>
<feature type="compositionally biased region" description="Polar residues" evidence="2">
    <location>
        <begin position="1"/>
        <end position="20"/>
    </location>
</feature>
<dbReference type="EMBL" id="JALLPJ020000354">
    <property type="protein sequence ID" value="KAL3794510.1"/>
    <property type="molecule type" value="Genomic_DNA"/>
</dbReference>
<feature type="region of interest" description="Disordered" evidence="2">
    <location>
        <begin position="170"/>
        <end position="201"/>
    </location>
</feature>
<organism evidence="3 4">
    <name type="scientific">Cyclotella atomus</name>
    <dbReference type="NCBI Taxonomy" id="382360"/>
    <lineage>
        <taxon>Eukaryota</taxon>
        <taxon>Sar</taxon>
        <taxon>Stramenopiles</taxon>
        <taxon>Ochrophyta</taxon>
        <taxon>Bacillariophyta</taxon>
        <taxon>Coscinodiscophyceae</taxon>
        <taxon>Thalassiosirophycidae</taxon>
        <taxon>Stephanodiscales</taxon>
        <taxon>Stephanodiscaceae</taxon>
        <taxon>Cyclotella</taxon>
    </lineage>
</organism>
<feature type="compositionally biased region" description="Polar residues" evidence="2">
    <location>
        <begin position="85"/>
        <end position="103"/>
    </location>
</feature>
<evidence type="ECO:0000313" key="4">
    <source>
        <dbReference type="Proteomes" id="UP001530400"/>
    </source>
</evidence>
<evidence type="ECO:0000313" key="3">
    <source>
        <dbReference type="EMBL" id="KAL3794510.1"/>
    </source>
</evidence>
<feature type="region of interest" description="Disordered" evidence="2">
    <location>
        <begin position="1"/>
        <end position="158"/>
    </location>
</feature>
<accession>A0ABD3Q2Y5</accession>
<evidence type="ECO:0000256" key="1">
    <source>
        <dbReference type="SAM" id="Coils"/>
    </source>
</evidence>
<feature type="region of interest" description="Disordered" evidence="2">
    <location>
        <begin position="506"/>
        <end position="535"/>
    </location>
</feature>
<keyword evidence="4" id="KW-1185">Reference proteome</keyword>
<dbReference type="Proteomes" id="UP001530400">
    <property type="component" value="Unassembled WGS sequence"/>
</dbReference>
<evidence type="ECO:0000256" key="2">
    <source>
        <dbReference type="SAM" id="MobiDB-lite"/>
    </source>
</evidence>